<dbReference type="InParanoid" id="A0A151GV68"/>
<feature type="region of interest" description="Disordered" evidence="1">
    <location>
        <begin position="317"/>
        <end position="349"/>
    </location>
</feature>
<keyword evidence="2" id="KW-0472">Membrane</keyword>
<evidence type="ECO:0000259" key="3">
    <source>
        <dbReference type="PROSITE" id="PS50006"/>
    </source>
</evidence>
<feature type="region of interest" description="Disordered" evidence="1">
    <location>
        <begin position="532"/>
        <end position="574"/>
    </location>
</feature>
<feature type="region of interest" description="Disordered" evidence="1">
    <location>
        <begin position="595"/>
        <end position="659"/>
    </location>
</feature>
<dbReference type="PANTHER" id="PTHR15715">
    <property type="entry name" value="CENTROSOMAL PROTEIN OF 170 KDA"/>
    <property type="match status" value="1"/>
</dbReference>
<feature type="compositionally biased region" description="Basic and acidic residues" evidence="1">
    <location>
        <begin position="562"/>
        <end position="573"/>
    </location>
</feature>
<protein>
    <recommendedName>
        <fullName evidence="3">FHA domain-containing protein</fullName>
    </recommendedName>
</protein>
<feature type="compositionally biased region" description="Basic and acidic residues" evidence="1">
    <location>
        <begin position="279"/>
        <end position="291"/>
    </location>
</feature>
<name>A0A151GV68_DRECN</name>
<feature type="region of interest" description="Disordered" evidence="1">
    <location>
        <begin position="150"/>
        <end position="176"/>
    </location>
</feature>
<feature type="domain" description="FHA" evidence="3">
    <location>
        <begin position="39"/>
        <end position="104"/>
    </location>
</feature>
<feature type="compositionally biased region" description="Acidic residues" evidence="1">
    <location>
        <begin position="317"/>
        <end position="342"/>
    </location>
</feature>
<sequence>MAAPKYSDEVQVVLRLSDVAGNVGFKTRCLLLSKDSPTAQIGRTSKRNSMLDEAEDNAWIDSAVMSRNHAELAFDADVKARFLPGVFITDIGSLHGTFRNGKPLVPKQRQRLDHGDLLQFGVTVDRSAQRFPPCIIKVALRHGTEVRPEGKPAVFRVPDDSDADDDYASDEDRSIESSTGILLENELHPLQPLGATKVTTIDLTSEKEHAGEHATAPKTPGPEPVRVAESVPPPSPAVMQKKSDQHDTAAAPDETSMADDQRTEDILDDESVQSDVGSDDGHAVQSDDGHSVKSSAAEDATSDLDASAAVVEDVSEMELLSDFDDDYDDYFDDEDDDSESDDAFTFRTGEPDPAVTCTCSSPVCWCEGLTGASATVTADPTSAPSATPHEKAAAEEEDGVVSSTGFAQFMWQAPFQPTETTSSTMAPVCPVACRSKKLPLIACESPAEAHALQLPPIAVGVPEYATQLAASSSTAEMTNAETSKAAREPAYEYPPQAFPPSPPPPVDVGKGRGCAPLRSIFASEAGMHILSSHGPKLPLDRTGRDDGIVDSTSAYEPTPSKGRGDEGQDDHSVSKRTRMAICELLDTCPPIQAESDEQATNKRKAAKISTALPDEEPRGADLGTEPVATRSEDTEALKFEPRRRANFHHHDSSPSEFDRPMKRIRKAAEVIGYVALGGVAVMSALIATAPAL</sequence>
<dbReference type="STRING" id="98403.A0A151GV68"/>
<dbReference type="AlphaFoldDB" id="A0A151GV68"/>
<feature type="transmembrane region" description="Helical" evidence="2">
    <location>
        <begin position="670"/>
        <end position="691"/>
    </location>
</feature>
<dbReference type="SMART" id="SM00240">
    <property type="entry name" value="FHA"/>
    <property type="match status" value="1"/>
</dbReference>
<evidence type="ECO:0000313" key="4">
    <source>
        <dbReference type="EMBL" id="KYK60978.1"/>
    </source>
</evidence>
<dbReference type="PROSITE" id="PS50006">
    <property type="entry name" value="FHA_DOMAIN"/>
    <property type="match status" value="1"/>
</dbReference>
<dbReference type="EMBL" id="LAYC01000001">
    <property type="protein sequence ID" value="KYK60978.1"/>
    <property type="molecule type" value="Genomic_DNA"/>
</dbReference>
<dbReference type="GO" id="GO:0005737">
    <property type="term" value="C:cytoplasm"/>
    <property type="evidence" value="ECO:0007669"/>
    <property type="project" value="TreeGrafter"/>
</dbReference>
<dbReference type="InterPro" id="IPR008984">
    <property type="entry name" value="SMAD_FHA_dom_sf"/>
</dbReference>
<evidence type="ECO:0000313" key="5">
    <source>
        <dbReference type="Proteomes" id="UP000076580"/>
    </source>
</evidence>
<gene>
    <name evidence="4" type="ORF">DCS_02118</name>
</gene>
<keyword evidence="5" id="KW-1185">Reference proteome</keyword>
<dbReference type="InterPro" id="IPR051176">
    <property type="entry name" value="Cent_Immune-Sig_Mod"/>
</dbReference>
<comment type="caution">
    <text evidence="4">The sequence shown here is derived from an EMBL/GenBank/DDBJ whole genome shotgun (WGS) entry which is preliminary data.</text>
</comment>
<reference evidence="4 5" key="1">
    <citation type="journal article" date="2016" name="Sci. Rep.">
        <title>Insights into Adaptations to a Near-Obligate Nematode Endoparasitic Lifestyle from the Finished Genome of Drechmeria coniospora.</title>
        <authorList>
            <person name="Zhang L."/>
            <person name="Zhou Z."/>
            <person name="Guo Q."/>
            <person name="Fokkens L."/>
            <person name="Miskei M."/>
            <person name="Pocsi I."/>
            <person name="Zhang W."/>
            <person name="Chen M."/>
            <person name="Wang L."/>
            <person name="Sun Y."/>
            <person name="Donzelli B.G."/>
            <person name="Gibson D.M."/>
            <person name="Nelson D.R."/>
            <person name="Luo J.G."/>
            <person name="Rep M."/>
            <person name="Liu H."/>
            <person name="Yang S."/>
            <person name="Wang J."/>
            <person name="Krasnoff S.B."/>
            <person name="Xu Y."/>
            <person name="Molnar I."/>
            <person name="Lin M."/>
        </authorList>
    </citation>
    <scope>NUCLEOTIDE SEQUENCE [LARGE SCALE GENOMIC DNA]</scope>
    <source>
        <strain evidence="4 5">ARSEF 6962</strain>
    </source>
</reference>
<dbReference type="Proteomes" id="UP000076580">
    <property type="component" value="Chromosome 01"/>
</dbReference>
<dbReference type="Pfam" id="PF00498">
    <property type="entry name" value="FHA"/>
    <property type="match status" value="1"/>
</dbReference>
<dbReference type="GeneID" id="63714761"/>
<organism evidence="4 5">
    <name type="scientific">Drechmeria coniospora</name>
    <name type="common">Nematophagous fungus</name>
    <name type="synonym">Meria coniospora</name>
    <dbReference type="NCBI Taxonomy" id="98403"/>
    <lineage>
        <taxon>Eukaryota</taxon>
        <taxon>Fungi</taxon>
        <taxon>Dikarya</taxon>
        <taxon>Ascomycota</taxon>
        <taxon>Pezizomycotina</taxon>
        <taxon>Sordariomycetes</taxon>
        <taxon>Hypocreomycetidae</taxon>
        <taxon>Hypocreales</taxon>
        <taxon>Ophiocordycipitaceae</taxon>
        <taxon>Drechmeria</taxon>
    </lineage>
</organism>
<keyword evidence="2" id="KW-1133">Transmembrane helix</keyword>
<dbReference type="PANTHER" id="PTHR15715:SF37">
    <property type="entry name" value="LD47843P"/>
    <property type="match status" value="1"/>
</dbReference>
<keyword evidence="2" id="KW-0812">Transmembrane</keyword>
<dbReference type="SUPFAM" id="SSF49879">
    <property type="entry name" value="SMAD/FHA domain"/>
    <property type="match status" value="1"/>
</dbReference>
<proteinExistence type="predicted"/>
<dbReference type="InterPro" id="IPR000253">
    <property type="entry name" value="FHA_dom"/>
</dbReference>
<feature type="compositionally biased region" description="Basic and acidic residues" evidence="1">
    <location>
        <begin position="630"/>
        <end position="659"/>
    </location>
</feature>
<feature type="region of interest" description="Disordered" evidence="1">
    <location>
        <begin position="205"/>
        <end position="305"/>
    </location>
</feature>
<dbReference type="RefSeq" id="XP_040660330.1">
    <property type="nucleotide sequence ID" value="XM_040799447.1"/>
</dbReference>
<accession>A0A151GV68</accession>
<dbReference type="Gene3D" id="2.60.200.20">
    <property type="match status" value="1"/>
</dbReference>
<evidence type="ECO:0000256" key="1">
    <source>
        <dbReference type="SAM" id="MobiDB-lite"/>
    </source>
</evidence>
<evidence type="ECO:0000256" key="2">
    <source>
        <dbReference type="SAM" id="Phobius"/>
    </source>
</evidence>
<feature type="compositionally biased region" description="Acidic residues" evidence="1">
    <location>
        <begin position="160"/>
        <end position="169"/>
    </location>
</feature>
<feature type="compositionally biased region" description="Basic and acidic residues" evidence="1">
    <location>
        <begin position="538"/>
        <end position="547"/>
    </location>
</feature>